<dbReference type="Pfam" id="PF21716">
    <property type="entry name" value="dnstrm_HI1420"/>
    <property type="match status" value="1"/>
</dbReference>
<dbReference type="EMBL" id="NQJD01000027">
    <property type="protein sequence ID" value="TAA74432.1"/>
    <property type="molecule type" value="Genomic_DNA"/>
</dbReference>
<reference evidence="1" key="1">
    <citation type="submission" date="2017-07" db="EMBL/GenBank/DDBJ databases">
        <title>The cable genome - Insights into the physiology and evolution of filamentous bacteria capable of sulfide oxidation via long distance electron transfer.</title>
        <authorList>
            <person name="Thorup C."/>
            <person name="Bjerg J.T."/>
            <person name="Schreiber L."/>
            <person name="Nielsen L.P."/>
            <person name="Kjeldsen K.U."/>
            <person name="Boesen T."/>
            <person name="Boggild A."/>
            <person name="Meysman F."/>
            <person name="Geelhoed J."/>
            <person name="Schramm A."/>
        </authorList>
    </citation>
    <scope>NUCLEOTIDE SEQUENCE [LARGE SCALE GENOMIC DNA]</scope>
    <source>
        <strain evidence="1">GS</strain>
    </source>
</reference>
<evidence type="ECO:0000313" key="1">
    <source>
        <dbReference type="EMBL" id="TAA74432.1"/>
    </source>
</evidence>
<protein>
    <recommendedName>
        <fullName evidence="3">Addiction module antidote protein</fullName>
    </recommendedName>
</protein>
<sequence>MNKIHSLPEFDMAQYIETDVDIAEYLSQVLEEGDVGELCCRAGVYRQSLWH</sequence>
<evidence type="ECO:0008006" key="3">
    <source>
        <dbReference type="Google" id="ProtNLM"/>
    </source>
</evidence>
<dbReference type="Proteomes" id="UP000316238">
    <property type="component" value="Unassembled WGS sequence"/>
</dbReference>
<dbReference type="InterPro" id="IPR014057">
    <property type="entry name" value="HI1420"/>
</dbReference>
<name>A0A521G081_9BACT</name>
<comment type="caution">
    <text evidence="1">The sequence shown here is derived from an EMBL/GenBank/DDBJ whole genome shotgun (WGS) entry which is preliminary data.</text>
</comment>
<organism evidence="1 2">
    <name type="scientific">Candidatus Electronema aureum</name>
    <dbReference type="NCBI Taxonomy" id="2005002"/>
    <lineage>
        <taxon>Bacteria</taxon>
        <taxon>Pseudomonadati</taxon>
        <taxon>Thermodesulfobacteriota</taxon>
        <taxon>Desulfobulbia</taxon>
        <taxon>Desulfobulbales</taxon>
        <taxon>Desulfobulbaceae</taxon>
        <taxon>Candidatus Electronema</taxon>
    </lineage>
</organism>
<gene>
    <name evidence="1" type="ORF">CDV28_12735</name>
</gene>
<dbReference type="AlphaFoldDB" id="A0A521G081"/>
<evidence type="ECO:0000313" key="2">
    <source>
        <dbReference type="Proteomes" id="UP000316238"/>
    </source>
</evidence>
<accession>A0A521G081</accession>
<proteinExistence type="predicted"/>
<keyword evidence="2" id="KW-1185">Reference proteome</keyword>